<feature type="region of interest" description="Disordered" evidence="1">
    <location>
        <begin position="63"/>
        <end position="85"/>
    </location>
</feature>
<accession>A0A847UA43</accession>
<dbReference type="Pfam" id="PF26227">
    <property type="entry name" value="DUF8053"/>
    <property type="match status" value="1"/>
</dbReference>
<sequence length="85" mass="9224">MARITNLSDNNGTGTVSLPKDELEMCDLLNESGLPDSDVQLMVMMEAPGEWRVSVLDDSDVDDSWYTGETPDTGVNVNNGNSTSR</sequence>
<comment type="caution">
    <text evidence="3">The sequence shown here is derived from an EMBL/GenBank/DDBJ whole genome shotgun (WGS) entry which is preliminary data.</text>
</comment>
<feature type="domain" description="DUF8053" evidence="2">
    <location>
        <begin position="7"/>
        <end position="58"/>
    </location>
</feature>
<dbReference type="EMBL" id="WOYG01000001">
    <property type="protein sequence ID" value="NLV08350.1"/>
    <property type="molecule type" value="Genomic_DNA"/>
</dbReference>
<dbReference type="InterPro" id="IPR058366">
    <property type="entry name" value="DUF8053"/>
</dbReference>
<evidence type="ECO:0000259" key="2">
    <source>
        <dbReference type="Pfam" id="PF26227"/>
    </source>
</evidence>
<evidence type="ECO:0000256" key="1">
    <source>
        <dbReference type="SAM" id="MobiDB-lite"/>
    </source>
</evidence>
<feature type="compositionally biased region" description="Polar residues" evidence="1">
    <location>
        <begin position="73"/>
        <end position="85"/>
    </location>
</feature>
<dbReference type="Proteomes" id="UP000608662">
    <property type="component" value="Unassembled WGS sequence"/>
</dbReference>
<name>A0A847UA43_9EURY</name>
<organism evidence="3 4">
    <name type="scientific">Halomicrobium mukohataei</name>
    <dbReference type="NCBI Taxonomy" id="57705"/>
    <lineage>
        <taxon>Archaea</taxon>
        <taxon>Methanobacteriati</taxon>
        <taxon>Methanobacteriota</taxon>
        <taxon>Stenosarchaea group</taxon>
        <taxon>Halobacteria</taxon>
        <taxon>Halobacteriales</taxon>
        <taxon>Haloarculaceae</taxon>
        <taxon>Halomicrobium</taxon>
    </lineage>
</organism>
<gene>
    <name evidence="3" type="ORF">GOC74_00110</name>
</gene>
<evidence type="ECO:0000313" key="3">
    <source>
        <dbReference type="EMBL" id="NLV08350.1"/>
    </source>
</evidence>
<reference evidence="3" key="1">
    <citation type="submission" date="2019-12" db="EMBL/GenBank/DDBJ databases">
        <title>Whole-genome sequence of Halomicrobium mukohataei pws1.</title>
        <authorList>
            <person name="Verma D.K."/>
            <person name="Gopal K."/>
            <person name="Prasad E.S."/>
        </authorList>
    </citation>
    <scope>NUCLEOTIDE SEQUENCE</scope>
    <source>
        <strain evidence="3">Pws1</strain>
    </source>
</reference>
<dbReference type="OrthoDB" id="237084at2157"/>
<evidence type="ECO:0000313" key="4">
    <source>
        <dbReference type="Proteomes" id="UP000608662"/>
    </source>
</evidence>
<dbReference type="RefSeq" id="WP_170092385.1">
    <property type="nucleotide sequence ID" value="NZ_WOYG01000001.1"/>
</dbReference>
<protein>
    <recommendedName>
        <fullName evidence="2">DUF8053 domain-containing protein</fullName>
    </recommendedName>
</protein>
<dbReference type="AlphaFoldDB" id="A0A847UA43"/>
<proteinExistence type="predicted"/>